<feature type="compositionally biased region" description="Low complexity" evidence="1">
    <location>
        <begin position="146"/>
        <end position="155"/>
    </location>
</feature>
<feature type="region of interest" description="Disordered" evidence="1">
    <location>
        <begin position="226"/>
        <end position="260"/>
    </location>
</feature>
<dbReference type="Proteomes" id="UP000076532">
    <property type="component" value="Unassembled WGS sequence"/>
</dbReference>
<evidence type="ECO:0000256" key="2">
    <source>
        <dbReference type="SAM" id="Phobius"/>
    </source>
</evidence>
<evidence type="ECO:0000313" key="4">
    <source>
        <dbReference type="EMBL" id="KZP34129.1"/>
    </source>
</evidence>
<feature type="compositionally biased region" description="Basic and acidic residues" evidence="1">
    <location>
        <begin position="103"/>
        <end position="116"/>
    </location>
</feature>
<feature type="transmembrane region" description="Helical" evidence="2">
    <location>
        <begin position="44"/>
        <end position="69"/>
    </location>
</feature>
<keyword evidence="2" id="KW-0472">Membrane</keyword>
<gene>
    <name evidence="4" type="ORF">FIBSPDRAFT_880707</name>
    <name evidence="3" type="ORF">FIBSPDRAFT_893340</name>
</gene>
<keyword evidence="2" id="KW-0812">Transmembrane</keyword>
<evidence type="ECO:0000256" key="1">
    <source>
        <dbReference type="SAM" id="MobiDB-lite"/>
    </source>
</evidence>
<dbReference type="OrthoDB" id="3363417at2759"/>
<proteinExistence type="predicted"/>
<evidence type="ECO:0000313" key="5">
    <source>
        <dbReference type="Proteomes" id="UP000076532"/>
    </source>
</evidence>
<dbReference type="AlphaFoldDB" id="A0A166HDV1"/>
<evidence type="ECO:0000313" key="3">
    <source>
        <dbReference type="EMBL" id="KZP18757.1"/>
    </source>
</evidence>
<feature type="compositionally biased region" description="Gly residues" evidence="1">
    <location>
        <begin position="251"/>
        <end position="260"/>
    </location>
</feature>
<accession>A0A166HDV1</accession>
<protein>
    <submittedName>
        <fullName evidence="3">Uncharacterized protein</fullName>
    </submittedName>
</protein>
<keyword evidence="5" id="KW-1185">Reference proteome</keyword>
<feature type="region of interest" description="Disordered" evidence="1">
    <location>
        <begin position="93"/>
        <end position="173"/>
    </location>
</feature>
<reference evidence="3 5" key="1">
    <citation type="journal article" date="2016" name="Mol. Biol. Evol.">
        <title>Comparative Genomics of Early-Diverging Mushroom-Forming Fungi Provides Insights into the Origins of Lignocellulose Decay Capabilities.</title>
        <authorList>
            <person name="Nagy L.G."/>
            <person name="Riley R."/>
            <person name="Tritt A."/>
            <person name="Adam C."/>
            <person name="Daum C."/>
            <person name="Floudas D."/>
            <person name="Sun H."/>
            <person name="Yadav J.S."/>
            <person name="Pangilinan J."/>
            <person name="Larsson K.H."/>
            <person name="Matsuura K."/>
            <person name="Barry K."/>
            <person name="Labutti K."/>
            <person name="Kuo R."/>
            <person name="Ohm R.A."/>
            <person name="Bhattacharya S.S."/>
            <person name="Shirouzu T."/>
            <person name="Yoshinaga Y."/>
            <person name="Martin F.M."/>
            <person name="Grigoriev I.V."/>
            <person name="Hibbett D.S."/>
        </authorList>
    </citation>
    <scope>NUCLEOTIDE SEQUENCE [LARGE SCALE GENOMIC DNA]</scope>
    <source>
        <strain evidence="3 5">CBS 109695</strain>
    </source>
</reference>
<name>A0A166HDV1_9AGAM</name>
<dbReference type="EMBL" id="KV417480">
    <property type="protein sequence ID" value="KZP34129.1"/>
    <property type="molecule type" value="Genomic_DNA"/>
</dbReference>
<dbReference type="EMBL" id="KV417570">
    <property type="protein sequence ID" value="KZP18757.1"/>
    <property type="molecule type" value="Genomic_DNA"/>
</dbReference>
<sequence length="260" mass="27708">MNVSSYVPMEVSSTSFHSLALSFTPNHIWGCYMQYLWNYGPSSWVARIALLYKVLAIILVLPMAILGMLDVSSYVVARTLGVVDVVKASTNAPIDHPPVRSKSRSDVKSRSRDPPRDPPTIVVSSPPLTPNTSRFHTASETDDATTRSSTPPSETETGEHTETDAVVSEEEADGLAQLSQLGQSIFSNEALAGVGVFSPATSRPPSPTLSRFKPLPSVVNVHMSEEEAAGVRRRRKYSVAGSGTGSSPSGTGPGSGDEGY</sequence>
<organism evidence="3 5">
    <name type="scientific">Athelia psychrophila</name>
    <dbReference type="NCBI Taxonomy" id="1759441"/>
    <lineage>
        <taxon>Eukaryota</taxon>
        <taxon>Fungi</taxon>
        <taxon>Dikarya</taxon>
        <taxon>Basidiomycota</taxon>
        <taxon>Agaricomycotina</taxon>
        <taxon>Agaricomycetes</taxon>
        <taxon>Agaricomycetidae</taxon>
        <taxon>Atheliales</taxon>
        <taxon>Atheliaceae</taxon>
        <taxon>Athelia</taxon>
    </lineage>
</organism>
<keyword evidence="2" id="KW-1133">Transmembrane helix</keyword>